<keyword evidence="3 9" id="KW-0645">Protease</keyword>
<dbReference type="PANTHER" id="PTHR33695:SF1">
    <property type="entry name" value="LIPOPROTEIN SIGNAL PEPTIDASE"/>
    <property type="match status" value="1"/>
</dbReference>
<keyword evidence="4 9" id="KW-0812">Transmembrane</keyword>
<keyword evidence="8 9" id="KW-0472">Membrane</keyword>
<evidence type="ECO:0000256" key="8">
    <source>
        <dbReference type="ARBA" id="ARBA00023136"/>
    </source>
</evidence>
<evidence type="ECO:0000256" key="7">
    <source>
        <dbReference type="ARBA" id="ARBA00022989"/>
    </source>
</evidence>
<name>A0ABW2L7K5_9BACT</name>
<dbReference type="InterPro" id="IPR001872">
    <property type="entry name" value="Peptidase_A8"/>
</dbReference>
<organism evidence="11 12">
    <name type="scientific">Haloferula chungangensis</name>
    <dbReference type="NCBI Taxonomy" id="1048331"/>
    <lineage>
        <taxon>Bacteria</taxon>
        <taxon>Pseudomonadati</taxon>
        <taxon>Verrucomicrobiota</taxon>
        <taxon>Verrucomicrobiia</taxon>
        <taxon>Verrucomicrobiales</taxon>
        <taxon>Verrucomicrobiaceae</taxon>
        <taxon>Haloferula</taxon>
    </lineage>
</organism>
<comment type="caution">
    <text evidence="9">Lacks conserved residue(s) required for the propagation of feature annotation.</text>
</comment>
<keyword evidence="5 9" id="KW-0064">Aspartyl protease</keyword>
<feature type="active site" evidence="9">
    <location>
        <position position="175"/>
    </location>
</feature>
<sequence>MKKGSIVPWLLGVTLPLYILDQVTKFWTIGRFSEPLPNPEVPGTYYFGTSDEPIQVIEGFFRLTRVHNQGVAFGMGNGTDWAPLVFPVVSTIAFVLIALGLKKKFFVGKLGLLAVSLLVCGIVGNLTDRLIQGRLLERMEGASAWEKFKAGYVVDFIDVTIPIINYPWPVFNVADSCICVAAVILFISGWKEENKKSEATVD</sequence>
<evidence type="ECO:0000256" key="6">
    <source>
        <dbReference type="ARBA" id="ARBA00022801"/>
    </source>
</evidence>
<dbReference type="Proteomes" id="UP001596472">
    <property type="component" value="Unassembled WGS sequence"/>
</dbReference>
<protein>
    <recommendedName>
        <fullName evidence="9">Lipoprotein signal peptidase</fullName>
        <ecNumber evidence="9">3.4.23.36</ecNumber>
    </recommendedName>
    <alternativeName>
        <fullName evidence="9">Prolipoprotein signal peptidase</fullName>
    </alternativeName>
    <alternativeName>
        <fullName evidence="9">Signal peptidase II</fullName>
        <shortName evidence="9">SPase II</shortName>
    </alternativeName>
</protein>
<keyword evidence="2 9" id="KW-1003">Cell membrane</keyword>
<proteinExistence type="inferred from homology"/>
<gene>
    <name evidence="9" type="primary">lspA</name>
    <name evidence="11" type="ORF">ACFQY0_11065</name>
</gene>
<evidence type="ECO:0000256" key="3">
    <source>
        <dbReference type="ARBA" id="ARBA00022670"/>
    </source>
</evidence>
<comment type="function">
    <text evidence="9">This protein specifically catalyzes the removal of signal peptides from prolipoproteins.</text>
</comment>
<keyword evidence="7 9" id="KW-1133">Transmembrane helix</keyword>
<feature type="active site" evidence="9">
    <location>
        <position position="155"/>
    </location>
</feature>
<dbReference type="RefSeq" id="WP_379712264.1">
    <property type="nucleotide sequence ID" value="NZ_JBHTBS010000004.1"/>
</dbReference>
<dbReference type="PANTHER" id="PTHR33695">
    <property type="entry name" value="LIPOPROTEIN SIGNAL PEPTIDASE"/>
    <property type="match status" value="1"/>
</dbReference>
<feature type="transmembrane region" description="Helical" evidence="9">
    <location>
        <begin position="81"/>
        <end position="99"/>
    </location>
</feature>
<keyword evidence="6 9" id="KW-0378">Hydrolase</keyword>
<dbReference type="EMBL" id="JBHTBS010000004">
    <property type="protein sequence ID" value="MFC7337719.1"/>
    <property type="molecule type" value="Genomic_DNA"/>
</dbReference>
<evidence type="ECO:0000256" key="9">
    <source>
        <dbReference type="HAMAP-Rule" id="MF_00161"/>
    </source>
</evidence>
<evidence type="ECO:0000313" key="12">
    <source>
        <dbReference type="Proteomes" id="UP001596472"/>
    </source>
</evidence>
<evidence type="ECO:0000256" key="1">
    <source>
        <dbReference type="ARBA" id="ARBA00006139"/>
    </source>
</evidence>
<comment type="caution">
    <text evidence="11">The sequence shown here is derived from an EMBL/GenBank/DDBJ whole genome shotgun (WGS) entry which is preliminary data.</text>
</comment>
<accession>A0ABW2L7K5</accession>
<evidence type="ECO:0000256" key="10">
    <source>
        <dbReference type="RuleBase" id="RU004181"/>
    </source>
</evidence>
<dbReference type="EC" id="3.4.23.36" evidence="9"/>
<comment type="similarity">
    <text evidence="1 9 10">Belongs to the peptidase A8 family.</text>
</comment>
<evidence type="ECO:0000256" key="2">
    <source>
        <dbReference type="ARBA" id="ARBA00022475"/>
    </source>
</evidence>
<dbReference type="Pfam" id="PF01252">
    <property type="entry name" value="Peptidase_A8"/>
    <property type="match status" value="1"/>
</dbReference>
<comment type="subcellular location">
    <subcellularLocation>
        <location evidence="9">Cell membrane</location>
        <topology evidence="9">Multi-pass membrane protein</topology>
    </subcellularLocation>
</comment>
<dbReference type="PRINTS" id="PR00781">
    <property type="entry name" value="LIPOSIGPTASE"/>
</dbReference>
<evidence type="ECO:0000256" key="4">
    <source>
        <dbReference type="ARBA" id="ARBA00022692"/>
    </source>
</evidence>
<comment type="catalytic activity">
    <reaction evidence="9">
        <text>Release of signal peptides from bacterial membrane prolipoproteins. Hydrolyzes -Xaa-Yaa-Zaa-|-(S,diacylglyceryl)Cys-, in which Xaa is hydrophobic (preferably Leu), and Yaa (Ala or Ser) and Zaa (Gly or Ala) have small, neutral side chains.</text>
        <dbReference type="EC" id="3.4.23.36"/>
    </reaction>
</comment>
<evidence type="ECO:0000256" key="5">
    <source>
        <dbReference type="ARBA" id="ARBA00022750"/>
    </source>
</evidence>
<feature type="transmembrane region" description="Helical" evidence="9">
    <location>
        <begin position="166"/>
        <end position="187"/>
    </location>
</feature>
<feature type="transmembrane region" description="Helical" evidence="9">
    <location>
        <begin position="106"/>
        <end position="126"/>
    </location>
</feature>
<keyword evidence="12" id="KW-1185">Reference proteome</keyword>
<comment type="pathway">
    <text evidence="9">Protein modification; lipoprotein biosynthesis (signal peptide cleavage).</text>
</comment>
<dbReference type="HAMAP" id="MF_00161">
    <property type="entry name" value="LspA"/>
    <property type="match status" value="1"/>
</dbReference>
<evidence type="ECO:0000313" key="11">
    <source>
        <dbReference type="EMBL" id="MFC7337719.1"/>
    </source>
</evidence>
<reference evidence="12" key="1">
    <citation type="journal article" date="2019" name="Int. J. Syst. Evol. Microbiol.">
        <title>The Global Catalogue of Microorganisms (GCM) 10K type strain sequencing project: providing services to taxonomists for standard genome sequencing and annotation.</title>
        <authorList>
            <consortium name="The Broad Institute Genomics Platform"/>
            <consortium name="The Broad Institute Genome Sequencing Center for Infectious Disease"/>
            <person name="Wu L."/>
            <person name="Ma J."/>
        </authorList>
    </citation>
    <scope>NUCLEOTIDE SEQUENCE [LARGE SCALE GENOMIC DNA]</scope>
    <source>
        <strain evidence="12">CGMCC 4.1467</strain>
    </source>
</reference>